<dbReference type="SUPFAM" id="SSF53098">
    <property type="entry name" value="Ribonuclease H-like"/>
    <property type="match status" value="1"/>
</dbReference>
<dbReference type="EC" id="2.7.7.7" evidence="3"/>
<organism evidence="15">
    <name type="scientific">Notodromas monacha</name>
    <dbReference type="NCBI Taxonomy" id="399045"/>
    <lineage>
        <taxon>Eukaryota</taxon>
        <taxon>Metazoa</taxon>
        <taxon>Ecdysozoa</taxon>
        <taxon>Arthropoda</taxon>
        <taxon>Crustacea</taxon>
        <taxon>Oligostraca</taxon>
        <taxon>Ostracoda</taxon>
        <taxon>Podocopa</taxon>
        <taxon>Podocopida</taxon>
        <taxon>Cypridocopina</taxon>
        <taxon>Cypridoidea</taxon>
        <taxon>Cyprididae</taxon>
        <taxon>Notodromas</taxon>
    </lineage>
</organism>
<dbReference type="NCBIfam" id="TIGR00592">
    <property type="entry name" value="pol2"/>
    <property type="match status" value="1"/>
</dbReference>
<dbReference type="Gene3D" id="1.10.287.690">
    <property type="entry name" value="Helix hairpin bin"/>
    <property type="match status" value="1"/>
</dbReference>
<dbReference type="SUPFAM" id="SSF56672">
    <property type="entry name" value="DNA/RNA polymerases"/>
    <property type="match status" value="1"/>
</dbReference>
<evidence type="ECO:0000256" key="12">
    <source>
        <dbReference type="ARBA" id="ARBA00023125"/>
    </source>
</evidence>
<keyword evidence="10" id="KW-0862">Zinc</keyword>
<dbReference type="AlphaFoldDB" id="A0A7R9BJ84"/>
<evidence type="ECO:0000313" key="15">
    <source>
        <dbReference type="EMBL" id="CAD7276326.1"/>
    </source>
</evidence>
<evidence type="ECO:0000256" key="11">
    <source>
        <dbReference type="ARBA" id="ARBA00022932"/>
    </source>
</evidence>
<dbReference type="EMBL" id="CAJPEX010000602">
    <property type="protein sequence ID" value="CAG0916478.1"/>
    <property type="molecule type" value="Genomic_DNA"/>
</dbReference>
<dbReference type="GO" id="GO:0008270">
    <property type="term" value="F:zinc ion binding"/>
    <property type="evidence" value="ECO:0007669"/>
    <property type="project" value="UniProtKB-KW"/>
</dbReference>
<dbReference type="GO" id="GO:0006272">
    <property type="term" value="P:leading strand elongation"/>
    <property type="evidence" value="ECO:0007669"/>
    <property type="project" value="TreeGrafter"/>
</dbReference>
<evidence type="ECO:0000313" key="16">
    <source>
        <dbReference type="Proteomes" id="UP000678499"/>
    </source>
</evidence>
<evidence type="ECO:0000256" key="5">
    <source>
        <dbReference type="ARBA" id="ARBA00022679"/>
    </source>
</evidence>
<dbReference type="GO" id="GO:0003697">
    <property type="term" value="F:single-stranded DNA binding"/>
    <property type="evidence" value="ECO:0007669"/>
    <property type="project" value="TreeGrafter"/>
</dbReference>
<keyword evidence="9" id="KW-0863">Zinc-finger</keyword>
<dbReference type="SMART" id="SM00486">
    <property type="entry name" value="POLBc"/>
    <property type="match status" value="1"/>
</dbReference>
<dbReference type="InterPro" id="IPR043502">
    <property type="entry name" value="DNA/RNA_pol_sf"/>
</dbReference>
<keyword evidence="12" id="KW-0238">DNA-binding</keyword>
<proteinExistence type="inferred from homology"/>
<evidence type="ECO:0000256" key="6">
    <source>
        <dbReference type="ARBA" id="ARBA00022695"/>
    </source>
</evidence>
<dbReference type="Gene3D" id="3.90.1600.10">
    <property type="entry name" value="Palm domain of DNA polymerase"/>
    <property type="match status" value="1"/>
</dbReference>
<dbReference type="Pfam" id="PF00136">
    <property type="entry name" value="DNA_pol_B"/>
    <property type="match status" value="1"/>
</dbReference>
<dbReference type="PANTHER" id="PTHR45861:SF1">
    <property type="entry name" value="DNA POLYMERASE ALPHA CATALYTIC SUBUNIT"/>
    <property type="match status" value="1"/>
</dbReference>
<reference evidence="15" key="1">
    <citation type="submission" date="2020-11" db="EMBL/GenBank/DDBJ databases">
        <authorList>
            <person name="Tran Van P."/>
        </authorList>
    </citation>
    <scope>NUCLEOTIDE SEQUENCE</scope>
</reference>
<dbReference type="InterPro" id="IPR012337">
    <property type="entry name" value="RNaseH-like_sf"/>
</dbReference>
<dbReference type="PRINTS" id="PR00106">
    <property type="entry name" value="DNAPOLB"/>
</dbReference>
<name>A0A7R9BJ84_9CRUS</name>
<dbReference type="InterPro" id="IPR006134">
    <property type="entry name" value="DNA-dir_DNA_pol_B_multi_dom"/>
</dbReference>
<dbReference type="GO" id="GO:1902975">
    <property type="term" value="P:mitotic DNA replication initiation"/>
    <property type="evidence" value="ECO:0007669"/>
    <property type="project" value="TreeGrafter"/>
</dbReference>
<comment type="similarity">
    <text evidence="2">Belongs to the DNA polymerase type-B family.</text>
</comment>
<dbReference type="GO" id="GO:0003688">
    <property type="term" value="F:DNA replication origin binding"/>
    <property type="evidence" value="ECO:0007669"/>
    <property type="project" value="TreeGrafter"/>
</dbReference>
<feature type="domain" description="DNA-directed DNA polymerase family B multifunctional" evidence="14">
    <location>
        <begin position="53"/>
        <end position="260"/>
    </location>
</feature>
<gene>
    <name evidence="15" type="ORF">NMOB1V02_LOCUS4093</name>
</gene>
<evidence type="ECO:0000256" key="8">
    <source>
        <dbReference type="ARBA" id="ARBA00022723"/>
    </source>
</evidence>
<keyword evidence="6" id="KW-0548">Nucleotidyltransferase</keyword>
<keyword evidence="5" id="KW-0808">Transferase</keyword>
<sequence length="285" mass="32167">MCRDVSCFCSSSAKITELITWTMLEGGRVLDLCSELSILPLALQITKIAGNLLSRTLLGGRSERNEFLLLHAFAAKNFVVPDKHSGEKKVIYFSRKDRKLIHDDDEDDGVAQKGKKRKPAYKGGLVLEPKKGLHDNYILLMDFKSLYPSIIQEYNICFTTVEKTPQAARGKTIEDEEEEWLPPVPEQGSKPGILPSEIRKLVETRQAVKKMLKEPNLSAELKQQYDVRQKAIKLMANSMYGCLGFSHSRFYAPVLARLITGESIHFLSSGITEMLHLTAVEWQKP</sequence>
<comment type="subcellular location">
    <subcellularLocation>
        <location evidence="1">Nucleus</location>
    </subcellularLocation>
</comment>
<evidence type="ECO:0000256" key="7">
    <source>
        <dbReference type="ARBA" id="ARBA00022705"/>
    </source>
</evidence>
<dbReference type="GO" id="GO:0000166">
    <property type="term" value="F:nucleotide binding"/>
    <property type="evidence" value="ECO:0007669"/>
    <property type="project" value="InterPro"/>
</dbReference>
<dbReference type="EMBL" id="OA882639">
    <property type="protein sequence ID" value="CAD7276326.1"/>
    <property type="molecule type" value="Genomic_DNA"/>
</dbReference>
<keyword evidence="8" id="KW-0479">Metal-binding</keyword>
<dbReference type="GO" id="GO:0003887">
    <property type="term" value="F:DNA-directed DNA polymerase activity"/>
    <property type="evidence" value="ECO:0007669"/>
    <property type="project" value="UniProtKB-KW"/>
</dbReference>
<dbReference type="OrthoDB" id="6755010at2759"/>
<keyword evidence="13" id="KW-0539">Nucleus</keyword>
<evidence type="ECO:0000256" key="9">
    <source>
        <dbReference type="ARBA" id="ARBA00022771"/>
    </source>
</evidence>
<dbReference type="Proteomes" id="UP000678499">
    <property type="component" value="Unassembled WGS sequence"/>
</dbReference>
<dbReference type="GO" id="GO:0005658">
    <property type="term" value="C:alpha DNA polymerase:primase complex"/>
    <property type="evidence" value="ECO:0007669"/>
    <property type="project" value="TreeGrafter"/>
</dbReference>
<evidence type="ECO:0000256" key="2">
    <source>
        <dbReference type="ARBA" id="ARBA00005755"/>
    </source>
</evidence>
<dbReference type="InterPro" id="IPR023211">
    <property type="entry name" value="DNA_pol_palm_dom_sf"/>
</dbReference>
<dbReference type="GO" id="GO:0006273">
    <property type="term" value="P:lagging strand elongation"/>
    <property type="evidence" value="ECO:0007669"/>
    <property type="project" value="TreeGrafter"/>
</dbReference>
<evidence type="ECO:0000256" key="4">
    <source>
        <dbReference type="ARBA" id="ARBA00017212"/>
    </source>
</evidence>
<protein>
    <recommendedName>
        <fullName evidence="4">DNA polymerase alpha catalytic subunit</fullName>
        <ecNumber evidence="3">2.7.7.7</ecNumber>
    </recommendedName>
</protein>
<keyword evidence="7" id="KW-0235">DNA replication</keyword>
<dbReference type="Gene3D" id="6.10.10.100">
    <property type="match status" value="1"/>
</dbReference>
<evidence type="ECO:0000256" key="13">
    <source>
        <dbReference type="ARBA" id="ARBA00023242"/>
    </source>
</evidence>
<evidence type="ECO:0000256" key="10">
    <source>
        <dbReference type="ARBA" id="ARBA00022833"/>
    </source>
</evidence>
<keyword evidence="11" id="KW-0239">DNA-directed DNA polymerase</keyword>
<evidence type="ECO:0000256" key="1">
    <source>
        <dbReference type="ARBA" id="ARBA00004123"/>
    </source>
</evidence>
<dbReference type="GO" id="GO:0003682">
    <property type="term" value="F:chromatin binding"/>
    <property type="evidence" value="ECO:0007669"/>
    <property type="project" value="TreeGrafter"/>
</dbReference>
<accession>A0A7R9BJ84</accession>
<dbReference type="PANTHER" id="PTHR45861">
    <property type="entry name" value="DNA POLYMERASE ALPHA CATALYTIC SUBUNIT"/>
    <property type="match status" value="1"/>
</dbReference>
<evidence type="ECO:0000256" key="3">
    <source>
        <dbReference type="ARBA" id="ARBA00012417"/>
    </source>
</evidence>
<dbReference type="InterPro" id="IPR006172">
    <property type="entry name" value="DNA-dir_DNA_pol_B"/>
</dbReference>
<dbReference type="FunFam" id="1.10.287.690:FF:000003">
    <property type="entry name" value="DNA polymerase"/>
    <property type="match status" value="1"/>
</dbReference>
<evidence type="ECO:0000259" key="14">
    <source>
        <dbReference type="Pfam" id="PF00136"/>
    </source>
</evidence>
<keyword evidence="16" id="KW-1185">Reference proteome</keyword>